<comment type="similarity">
    <text evidence="1">Belongs to the NAD(P)-dependent epimerase/dehydratase family.</text>
</comment>
<comment type="caution">
    <text evidence="3">The sequence shown here is derived from an EMBL/GenBank/DDBJ whole genome shotgun (WGS) entry which is preliminary data.</text>
</comment>
<dbReference type="SUPFAM" id="SSF51735">
    <property type="entry name" value="NAD(P)-binding Rossmann-fold domains"/>
    <property type="match status" value="1"/>
</dbReference>
<dbReference type="PANTHER" id="PTHR43000">
    <property type="entry name" value="DTDP-D-GLUCOSE 4,6-DEHYDRATASE-RELATED"/>
    <property type="match status" value="1"/>
</dbReference>
<gene>
    <name evidence="3" type="ORF">GCM10010151_01300</name>
</gene>
<proteinExistence type="inferred from homology"/>
<dbReference type="Pfam" id="PF01370">
    <property type="entry name" value="Epimerase"/>
    <property type="match status" value="1"/>
</dbReference>
<sequence>MMAGKAFISGVAGFLGSHLAERFVDLGWDVVGVDSLIGGSERNVPDGVEFRVADCCDRASYADLLRGSDLVFHCASAAYDGLSVFSPSFVHRNTAQATVDLASAALAAGVGRFVHCSSMARYGALPAPFTEDMTPQPVSPYGLAKLSSETMVRTLFTTHGGEYAIAVPHNIIGPRQRYFDPYRNVAAIMISRMLRGEQPVIYGDGGQMRCFSFVDDVLSCLERMGTDGSAAGEVINVGPDEETVSILGLAEEIAAILSFPLDPIFVPARPLEVPFATCSADKARRLLGYRTTVPLRDGLKKMVEWIAAQEPVPFRYDLDIEIPTAATPSTWVDHLI</sequence>
<reference evidence="3 4" key="1">
    <citation type="journal article" date="2019" name="Int. J. Syst. Evol. Microbiol.">
        <title>The Global Catalogue of Microorganisms (GCM) 10K type strain sequencing project: providing services to taxonomists for standard genome sequencing and annotation.</title>
        <authorList>
            <consortium name="The Broad Institute Genomics Platform"/>
            <consortium name="The Broad Institute Genome Sequencing Center for Infectious Disease"/>
            <person name="Wu L."/>
            <person name="Ma J."/>
        </authorList>
    </citation>
    <scope>NUCLEOTIDE SEQUENCE [LARGE SCALE GENOMIC DNA]</scope>
    <source>
        <strain evidence="3 4">JCM 3146</strain>
    </source>
</reference>
<accession>A0ABN0VQV4</accession>
<evidence type="ECO:0000256" key="1">
    <source>
        <dbReference type="ARBA" id="ARBA00007637"/>
    </source>
</evidence>
<dbReference type="InterPro" id="IPR036291">
    <property type="entry name" value="NAD(P)-bd_dom_sf"/>
</dbReference>
<dbReference type="InterPro" id="IPR001509">
    <property type="entry name" value="Epimerase_deHydtase"/>
</dbReference>
<feature type="domain" description="NAD-dependent epimerase/dehydratase" evidence="2">
    <location>
        <begin position="7"/>
        <end position="238"/>
    </location>
</feature>
<dbReference type="Gene3D" id="3.40.50.720">
    <property type="entry name" value="NAD(P)-binding Rossmann-like Domain"/>
    <property type="match status" value="1"/>
</dbReference>
<organism evidence="3 4">
    <name type="scientific">Actinoallomurus spadix</name>
    <dbReference type="NCBI Taxonomy" id="79912"/>
    <lineage>
        <taxon>Bacteria</taxon>
        <taxon>Bacillati</taxon>
        <taxon>Actinomycetota</taxon>
        <taxon>Actinomycetes</taxon>
        <taxon>Streptosporangiales</taxon>
        <taxon>Thermomonosporaceae</taxon>
        <taxon>Actinoallomurus</taxon>
    </lineage>
</organism>
<dbReference type="Proteomes" id="UP001501822">
    <property type="component" value="Unassembled WGS sequence"/>
</dbReference>
<evidence type="ECO:0000313" key="4">
    <source>
        <dbReference type="Proteomes" id="UP001501822"/>
    </source>
</evidence>
<protein>
    <submittedName>
        <fullName evidence="3">SDR family oxidoreductase</fullName>
    </submittedName>
</protein>
<keyword evidence="4" id="KW-1185">Reference proteome</keyword>
<dbReference type="EMBL" id="BAAABM010000002">
    <property type="protein sequence ID" value="GAA0314984.1"/>
    <property type="molecule type" value="Genomic_DNA"/>
</dbReference>
<evidence type="ECO:0000259" key="2">
    <source>
        <dbReference type="Pfam" id="PF01370"/>
    </source>
</evidence>
<name>A0ABN0VQV4_9ACTN</name>
<evidence type="ECO:0000313" key="3">
    <source>
        <dbReference type="EMBL" id="GAA0314984.1"/>
    </source>
</evidence>